<evidence type="ECO:0000256" key="2">
    <source>
        <dbReference type="SAM" id="Phobius"/>
    </source>
</evidence>
<sequence>MQAPPNRLPGAAALLTCLLSLCHAYPDQPAPSDLCEASFLQRGLEVTHRLENVSDILRHKPMEAPLMVERLPAKPREAVPQPRQATEAPERKGEAAKATKEAKANASNMTEAQELLLTQLVAGSLAAESVNTTSVATIINIVVLVMLVLLLFFLCRNNMNLEAAAAEAKADSEKLYEQFESATASRQTRCQQVCC</sequence>
<keyword evidence="2" id="KW-0472">Membrane</keyword>
<comment type="caution">
    <text evidence="4">The sequence shown here is derived from an EMBL/GenBank/DDBJ whole genome shotgun (WGS) entry which is preliminary data.</text>
</comment>
<feature type="region of interest" description="Disordered" evidence="1">
    <location>
        <begin position="75"/>
        <end position="101"/>
    </location>
</feature>
<accession>A0AA36J5Z1</accession>
<feature type="signal peptide" evidence="3">
    <location>
        <begin position="1"/>
        <end position="24"/>
    </location>
</feature>
<dbReference type="AlphaFoldDB" id="A0AA36J5Z1"/>
<proteinExistence type="predicted"/>
<dbReference type="EMBL" id="CAUJNA010003327">
    <property type="protein sequence ID" value="CAJ1399195.1"/>
    <property type="molecule type" value="Genomic_DNA"/>
</dbReference>
<reference evidence="4" key="1">
    <citation type="submission" date="2023-08" db="EMBL/GenBank/DDBJ databases">
        <authorList>
            <person name="Chen Y."/>
            <person name="Shah S."/>
            <person name="Dougan E. K."/>
            <person name="Thang M."/>
            <person name="Chan C."/>
        </authorList>
    </citation>
    <scope>NUCLEOTIDE SEQUENCE</scope>
</reference>
<keyword evidence="2" id="KW-1133">Transmembrane helix</keyword>
<name>A0AA36J5Z1_9DINO</name>
<evidence type="ECO:0000313" key="5">
    <source>
        <dbReference type="Proteomes" id="UP001178507"/>
    </source>
</evidence>
<dbReference type="Proteomes" id="UP001178507">
    <property type="component" value="Unassembled WGS sequence"/>
</dbReference>
<gene>
    <name evidence="4" type="ORF">EVOR1521_LOCUS22772</name>
</gene>
<evidence type="ECO:0000256" key="3">
    <source>
        <dbReference type="SAM" id="SignalP"/>
    </source>
</evidence>
<keyword evidence="5" id="KW-1185">Reference proteome</keyword>
<protein>
    <submittedName>
        <fullName evidence="4">Uncharacterized protein</fullName>
    </submittedName>
</protein>
<feature type="transmembrane region" description="Helical" evidence="2">
    <location>
        <begin position="135"/>
        <end position="155"/>
    </location>
</feature>
<feature type="compositionally biased region" description="Basic and acidic residues" evidence="1">
    <location>
        <begin position="88"/>
        <end position="101"/>
    </location>
</feature>
<keyword evidence="2" id="KW-0812">Transmembrane</keyword>
<keyword evidence="3" id="KW-0732">Signal</keyword>
<evidence type="ECO:0000313" key="4">
    <source>
        <dbReference type="EMBL" id="CAJ1399195.1"/>
    </source>
</evidence>
<evidence type="ECO:0000256" key="1">
    <source>
        <dbReference type="SAM" id="MobiDB-lite"/>
    </source>
</evidence>
<organism evidence="4 5">
    <name type="scientific">Effrenium voratum</name>
    <dbReference type="NCBI Taxonomy" id="2562239"/>
    <lineage>
        <taxon>Eukaryota</taxon>
        <taxon>Sar</taxon>
        <taxon>Alveolata</taxon>
        <taxon>Dinophyceae</taxon>
        <taxon>Suessiales</taxon>
        <taxon>Symbiodiniaceae</taxon>
        <taxon>Effrenium</taxon>
    </lineage>
</organism>
<feature type="chain" id="PRO_5041249276" evidence="3">
    <location>
        <begin position="25"/>
        <end position="195"/>
    </location>
</feature>